<keyword evidence="4 9" id="KW-0479">Metal-binding</keyword>
<evidence type="ECO:0000256" key="4">
    <source>
        <dbReference type="ARBA" id="ARBA00022723"/>
    </source>
</evidence>
<feature type="binding site" evidence="9">
    <location>
        <position position="8"/>
    </location>
    <ligand>
        <name>Mg(2+)</name>
        <dbReference type="ChEBI" id="CHEBI:18420"/>
        <note>catalytic</note>
    </ligand>
</feature>
<evidence type="ECO:0000256" key="1">
    <source>
        <dbReference type="ARBA" id="ARBA00001946"/>
    </source>
</evidence>
<keyword evidence="7 9" id="KW-0460">Magnesium</keyword>
<dbReference type="AlphaFoldDB" id="A0A6B1G651"/>
<dbReference type="GO" id="GO:0004521">
    <property type="term" value="F:RNA endonuclease activity"/>
    <property type="evidence" value="ECO:0007669"/>
    <property type="project" value="UniProtKB-UniRule"/>
</dbReference>
<dbReference type="GO" id="GO:0051607">
    <property type="term" value="P:defense response to virus"/>
    <property type="evidence" value="ECO:0007669"/>
    <property type="project" value="UniProtKB-UniRule"/>
</dbReference>
<evidence type="ECO:0000256" key="8">
    <source>
        <dbReference type="ARBA" id="ARBA00023118"/>
    </source>
</evidence>
<evidence type="ECO:0000313" key="11">
    <source>
        <dbReference type="EMBL" id="MYH61594.1"/>
    </source>
</evidence>
<keyword evidence="6 9" id="KW-0378">Hydrolase</keyword>
<name>A0A6B1G651_9CHLR</name>
<evidence type="ECO:0000256" key="10">
    <source>
        <dbReference type="PIRNR" id="PIRNR032582"/>
    </source>
</evidence>
<proteinExistence type="inferred from homology"/>
<dbReference type="HAMAP" id="MF_01471">
    <property type="entry name" value="Cas2"/>
    <property type="match status" value="1"/>
</dbReference>
<evidence type="ECO:0000256" key="5">
    <source>
        <dbReference type="ARBA" id="ARBA00022759"/>
    </source>
</evidence>
<comment type="function">
    <text evidence="9">CRISPR (clustered regularly interspaced short palindromic repeat), is an adaptive immune system that provides protection against mobile genetic elements (viruses, transposable elements and conjugative plasmids). CRISPR clusters contain sequences complementary to antecedent mobile elements and target invading nucleic acids. CRISPR clusters are transcribed and processed into CRISPR RNA (crRNA). Functions as a ssRNA-specific endoribonuclease. Involved in the integration of spacer DNA into the CRISPR cassette.</text>
</comment>
<organism evidence="11">
    <name type="scientific">Caldilineaceae bacterium SB0675_bin_29</name>
    <dbReference type="NCBI Taxonomy" id="2605266"/>
    <lineage>
        <taxon>Bacteria</taxon>
        <taxon>Bacillati</taxon>
        <taxon>Chloroflexota</taxon>
        <taxon>Caldilineae</taxon>
        <taxon>Caldilineales</taxon>
        <taxon>Caldilineaceae</taxon>
    </lineage>
</organism>
<evidence type="ECO:0000256" key="2">
    <source>
        <dbReference type="ARBA" id="ARBA00009959"/>
    </source>
</evidence>
<comment type="similarity">
    <text evidence="2 9 10">Belongs to the CRISPR-associated endoribonuclease Cas2 protein family.</text>
</comment>
<comment type="subunit">
    <text evidence="9">Homodimer, forms a heterotetramer with a Cas1 homodimer.</text>
</comment>
<keyword evidence="5 9" id="KW-0255">Endonuclease</keyword>
<dbReference type="PIRSF" id="PIRSF032582">
    <property type="entry name" value="Cas2"/>
    <property type="match status" value="1"/>
</dbReference>
<dbReference type="Gene3D" id="3.30.70.240">
    <property type="match status" value="1"/>
</dbReference>
<dbReference type="GO" id="GO:0046872">
    <property type="term" value="F:metal ion binding"/>
    <property type="evidence" value="ECO:0007669"/>
    <property type="project" value="UniProtKB-UniRule"/>
</dbReference>
<reference evidence="11" key="1">
    <citation type="submission" date="2019-09" db="EMBL/GenBank/DDBJ databases">
        <title>Characterisation of the sponge microbiome using genome-centric metagenomics.</title>
        <authorList>
            <person name="Engelberts J.P."/>
            <person name="Robbins S.J."/>
            <person name="De Goeij J.M."/>
            <person name="Aranda M."/>
            <person name="Bell S.C."/>
            <person name="Webster N.S."/>
        </authorList>
    </citation>
    <scope>NUCLEOTIDE SEQUENCE</scope>
    <source>
        <strain evidence="11">SB0675_bin_29</strain>
    </source>
</reference>
<dbReference type="GO" id="GO:0043571">
    <property type="term" value="P:maintenance of CRISPR repeat elements"/>
    <property type="evidence" value="ECO:0007669"/>
    <property type="project" value="UniProtKB-UniRule"/>
</dbReference>
<dbReference type="InterPro" id="IPR019199">
    <property type="entry name" value="Virulence_VapD/CRISPR_Cas2"/>
</dbReference>
<gene>
    <name evidence="9 11" type="primary">cas2</name>
    <name evidence="11" type="ORF">F4148_07470</name>
</gene>
<keyword evidence="8 9" id="KW-0051">Antiviral defense</keyword>
<evidence type="ECO:0000256" key="9">
    <source>
        <dbReference type="HAMAP-Rule" id="MF_01471"/>
    </source>
</evidence>
<evidence type="ECO:0000256" key="7">
    <source>
        <dbReference type="ARBA" id="ARBA00022842"/>
    </source>
</evidence>
<dbReference type="EC" id="3.1.-.-" evidence="9"/>
<dbReference type="PANTHER" id="PTHR34405">
    <property type="entry name" value="CRISPR-ASSOCIATED ENDORIBONUCLEASE CAS2"/>
    <property type="match status" value="1"/>
</dbReference>
<comment type="cofactor">
    <cofactor evidence="1 9">
        <name>Mg(2+)</name>
        <dbReference type="ChEBI" id="CHEBI:18420"/>
    </cofactor>
</comment>
<dbReference type="EMBL" id="VYDA01000282">
    <property type="protein sequence ID" value="MYH61594.1"/>
    <property type="molecule type" value="Genomic_DNA"/>
</dbReference>
<dbReference type="NCBIfam" id="TIGR01573">
    <property type="entry name" value="cas2"/>
    <property type="match status" value="1"/>
</dbReference>
<dbReference type="SUPFAM" id="SSF143430">
    <property type="entry name" value="TTP0101/SSO1404-like"/>
    <property type="match status" value="1"/>
</dbReference>
<evidence type="ECO:0000256" key="6">
    <source>
        <dbReference type="ARBA" id="ARBA00022801"/>
    </source>
</evidence>
<dbReference type="GO" id="GO:0016787">
    <property type="term" value="F:hydrolase activity"/>
    <property type="evidence" value="ECO:0007669"/>
    <property type="project" value="UniProtKB-KW"/>
</dbReference>
<protein>
    <recommendedName>
        <fullName evidence="9">CRISPR-associated endoribonuclease Cas2</fullName>
        <ecNumber evidence="9">3.1.-.-</ecNumber>
    </recommendedName>
</protein>
<dbReference type="CDD" id="cd09725">
    <property type="entry name" value="Cas2_I_II_III"/>
    <property type="match status" value="1"/>
</dbReference>
<dbReference type="PANTHER" id="PTHR34405:SF3">
    <property type="entry name" value="CRISPR-ASSOCIATED ENDORIBONUCLEASE CAS2 3"/>
    <property type="match status" value="1"/>
</dbReference>
<evidence type="ECO:0000256" key="3">
    <source>
        <dbReference type="ARBA" id="ARBA00022722"/>
    </source>
</evidence>
<comment type="caution">
    <text evidence="11">The sequence shown here is derived from an EMBL/GenBank/DDBJ whole genome shotgun (WGS) entry which is preliminary data.</text>
</comment>
<accession>A0A6B1G651</accession>
<sequence>MFILIAYDVSTTDRAGQRRLRRVARACKDYGVRVQKSLFECQLGKTEWAALRNRLLKEFDPKQDSLRFYHLDEDDRNKAEHHGVGEPVDLNEPLVL</sequence>
<dbReference type="Pfam" id="PF09827">
    <property type="entry name" value="CRISPR_Cas2"/>
    <property type="match status" value="1"/>
</dbReference>
<keyword evidence="3 9" id="KW-0540">Nuclease</keyword>
<dbReference type="InterPro" id="IPR021127">
    <property type="entry name" value="CRISPR_associated_Cas2"/>
</dbReference>